<evidence type="ECO:0000256" key="7">
    <source>
        <dbReference type="ARBA" id="ARBA00022737"/>
    </source>
</evidence>
<keyword evidence="11 14" id="KW-1015">Disulfide bond</keyword>
<evidence type="ECO:0000256" key="10">
    <source>
        <dbReference type="ARBA" id="ARBA00023136"/>
    </source>
</evidence>
<feature type="domain" description="CUB" evidence="17">
    <location>
        <begin position="1427"/>
        <end position="1542"/>
    </location>
</feature>
<feature type="domain" description="CUB" evidence="17">
    <location>
        <begin position="2008"/>
        <end position="2125"/>
    </location>
</feature>
<dbReference type="PROSITE" id="PS01186">
    <property type="entry name" value="EGF_2"/>
    <property type="match status" value="2"/>
</dbReference>
<dbReference type="FunFam" id="2.60.120.290:FF:000005">
    <property type="entry name" value="Procollagen C-endopeptidase enhancer 1"/>
    <property type="match status" value="3"/>
</dbReference>
<evidence type="ECO:0008006" key="21">
    <source>
        <dbReference type="Google" id="ProtNLM"/>
    </source>
</evidence>
<dbReference type="FunFam" id="2.10.25.10:FF:000122">
    <property type="entry name" value="Protein crumbs homolog 2"/>
    <property type="match status" value="1"/>
</dbReference>
<accession>A0A7R8YNB7</accession>
<protein>
    <recommendedName>
        <fullName evidence="21">Cubilin</fullName>
    </recommendedName>
</protein>
<dbReference type="SMART" id="SM00181">
    <property type="entry name" value="EGF"/>
    <property type="match status" value="8"/>
</dbReference>
<evidence type="ECO:0000256" key="15">
    <source>
        <dbReference type="SAM" id="Coils"/>
    </source>
</evidence>
<dbReference type="GO" id="GO:0005886">
    <property type="term" value="C:plasma membrane"/>
    <property type="evidence" value="ECO:0007669"/>
    <property type="project" value="UniProtKB-SubCell"/>
</dbReference>
<feature type="domain" description="CUB" evidence="17">
    <location>
        <begin position="2941"/>
        <end position="3055"/>
    </location>
</feature>
<feature type="coiled-coil region" evidence="15">
    <location>
        <begin position="123"/>
        <end position="157"/>
    </location>
</feature>
<feature type="domain" description="CUB" evidence="17">
    <location>
        <begin position="3452"/>
        <end position="3553"/>
    </location>
</feature>
<keyword evidence="8" id="KW-0106">Calcium</keyword>
<dbReference type="PROSITE" id="PS00010">
    <property type="entry name" value="ASX_HYDROXYL"/>
    <property type="match status" value="2"/>
</dbReference>
<evidence type="ECO:0000256" key="9">
    <source>
        <dbReference type="ARBA" id="ARBA00022927"/>
    </source>
</evidence>
<keyword evidence="10" id="KW-0472">Membrane</keyword>
<dbReference type="FunFam" id="2.60.120.290:FF:000068">
    <property type="entry name" value="Metalloendopeptidase"/>
    <property type="match status" value="1"/>
</dbReference>
<feature type="domain" description="CUB" evidence="17">
    <location>
        <begin position="1662"/>
        <end position="1778"/>
    </location>
</feature>
<dbReference type="InterPro" id="IPR000152">
    <property type="entry name" value="EGF-type_Asp/Asn_hydroxyl_site"/>
</dbReference>
<dbReference type="SUPFAM" id="SSF57196">
    <property type="entry name" value="EGF/Laminin"/>
    <property type="match status" value="4"/>
</dbReference>
<feature type="disulfide bond" evidence="14">
    <location>
        <begin position="470"/>
        <end position="479"/>
    </location>
</feature>
<reference evidence="19 20" key="1">
    <citation type="submission" date="2020-11" db="EMBL/GenBank/DDBJ databases">
        <authorList>
            <person name="Wallbank WR R."/>
            <person name="Pardo Diaz C."/>
            <person name="Kozak K."/>
            <person name="Martin S."/>
            <person name="Jiggins C."/>
            <person name="Moest M."/>
            <person name="Warren A I."/>
            <person name="Generalovic N T."/>
            <person name="Byers J.R.P. K."/>
            <person name="Montejo-Kovacevich G."/>
            <person name="Yen C E."/>
        </authorList>
    </citation>
    <scope>NUCLEOTIDE SEQUENCE [LARGE SCALE GENOMIC DNA]</scope>
</reference>
<dbReference type="GO" id="GO:0005509">
    <property type="term" value="F:calcium ion binding"/>
    <property type="evidence" value="ECO:0007669"/>
    <property type="project" value="InterPro"/>
</dbReference>
<dbReference type="FunCoup" id="A0A7R8YNB7">
    <property type="interactions" value="2"/>
</dbReference>
<keyword evidence="4 14" id="KW-0245">EGF-like domain</keyword>
<evidence type="ECO:0000259" key="18">
    <source>
        <dbReference type="PROSITE" id="PS50026"/>
    </source>
</evidence>
<feature type="domain" description="EGF-like" evidence="18">
    <location>
        <begin position="190"/>
        <end position="231"/>
    </location>
</feature>
<dbReference type="FunFam" id="2.60.120.290:FF:000060">
    <property type="entry name" value="Cubilin homolog"/>
    <property type="match status" value="1"/>
</dbReference>
<dbReference type="CDD" id="cd00041">
    <property type="entry name" value="CUB"/>
    <property type="match status" value="23"/>
</dbReference>
<dbReference type="Pfam" id="PF00431">
    <property type="entry name" value="CUB"/>
    <property type="match status" value="24"/>
</dbReference>
<evidence type="ECO:0000256" key="6">
    <source>
        <dbReference type="ARBA" id="ARBA00022729"/>
    </source>
</evidence>
<dbReference type="Gene3D" id="2.10.25.10">
    <property type="entry name" value="Laminin"/>
    <property type="match status" value="6"/>
</dbReference>
<dbReference type="EMBL" id="LR899009">
    <property type="protein sequence ID" value="CAD7078285.1"/>
    <property type="molecule type" value="Genomic_DNA"/>
</dbReference>
<feature type="domain" description="CUB" evidence="17">
    <location>
        <begin position="1779"/>
        <end position="1889"/>
    </location>
</feature>
<evidence type="ECO:0000256" key="4">
    <source>
        <dbReference type="ARBA" id="ARBA00022536"/>
    </source>
</evidence>
<feature type="domain" description="CUB" evidence="17">
    <location>
        <begin position="2358"/>
        <end position="2477"/>
    </location>
</feature>
<dbReference type="PROSITE" id="PS01187">
    <property type="entry name" value="EGF_CA"/>
    <property type="match status" value="2"/>
</dbReference>
<feature type="domain" description="EGF-like" evidence="18">
    <location>
        <begin position="407"/>
        <end position="442"/>
    </location>
</feature>
<evidence type="ECO:0000313" key="20">
    <source>
        <dbReference type="Proteomes" id="UP000594454"/>
    </source>
</evidence>
<evidence type="ECO:0000256" key="16">
    <source>
        <dbReference type="SAM" id="SignalP"/>
    </source>
</evidence>
<evidence type="ECO:0000256" key="13">
    <source>
        <dbReference type="PROSITE-ProRule" id="PRU00059"/>
    </source>
</evidence>
<dbReference type="CDD" id="cd00054">
    <property type="entry name" value="EGF_CA"/>
    <property type="match status" value="6"/>
</dbReference>
<keyword evidence="6 16" id="KW-0732">Signal</keyword>
<keyword evidence="9" id="KW-0653">Protein transport</keyword>
<dbReference type="OrthoDB" id="10009301at2759"/>
<evidence type="ECO:0000256" key="2">
    <source>
        <dbReference type="ARBA" id="ARBA00022448"/>
    </source>
</evidence>
<feature type="domain" description="CUB" evidence="17">
    <location>
        <begin position="3559"/>
        <end position="3671"/>
    </location>
</feature>
<feature type="signal peptide" evidence="16">
    <location>
        <begin position="1"/>
        <end position="22"/>
    </location>
</feature>
<feature type="domain" description="CUB" evidence="17">
    <location>
        <begin position="3057"/>
        <end position="3176"/>
    </location>
</feature>
<dbReference type="FunFam" id="2.10.25.10:FF:000260">
    <property type="entry name" value="Notch receptor 4"/>
    <property type="match status" value="1"/>
</dbReference>
<dbReference type="PROSITE" id="PS50026">
    <property type="entry name" value="EGF_3"/>
    <property type="match status" value="4"/>
</dbReference>
<feature type="disulfide bond" evidence="14">
    <location>
        <begin position="178"/>
        <end position="187"/>
    </location>
</feature>
<feature type="domain" description="CUB" evidence="17">
    <location>
        <begin position="603"/>
        <end position="716"/>
    </location>
</feature>
<feature type="domain" description="CUB" evidence="17">
    <location>
        <begin position="1304"/>
        <end position="1425"/>
    </location>
</feature>
<dbReference type="InterPro" id="IPR001881">
    <property type="entry name" value="EGF-like_Ca-bd_dom"/>
</dbReference>
<proteinExistence type="predicted"/>
<keyword evidence="20" id="KW-1185">Reference proteome</keyword>
<feature type="disulfide bond" evidence="14">
    <location>
        <begin position="432"/>
        <end position="441"/>
    </location>
</feature>
<dbReference type="InterPro" id="IPR049883">
    <property type="entry name" value="NOTCH1_EGF-like"/>
</dbReference>
<dbReference type="FunFam" id="2.10.25.10:FF:000006">
    <property type="entry name" value="Versican core protein-like isoform 1"/>
    <property type="match status" value="1"/>
</dbReference>
<feature type="domain" description="CUB" evidence="17">
    <location>
        <begin position="2830"/>
        <end position="2940"/>
    </location>
</feature>
<feature type="disulfide bond" evidence="14">
    <location>
        <begin position="221"/>
        <end position="230"/>
    </location>
</feature>
<keyword evidence="2" id="KW-0813">Transport</keyword>
<dbReference type="Pfam" id="PF07645">
    <property type="entry name" value="EGF_CA"/>
    <property type="match status" value="3"/>
</dbReference>
<dbReference type="InParanoid" id="A0A7R8YNB7"/>
<feature type="domain" description="CUB" evidence="17">
    <location>
        <begin position="955"/>
        <end position="1067"/>
    </location>
</feature>
<dbReference type="SMART" id="SM00042">
    <property type="entry name" value="CUB"/>
    <property type="match status" value="24"/>
</dbReference>
<feature type="domain" description="CUB" evidence="17">
    <location>
        <begin position="2481"/>
        <end position="2600"/>
    </location>
</feature>
<feature type="domain" description="EGF-like" evidence="18">
    <location>
        <begin position="152"/>
        <end position="188"/>
    </location>
</feature>
<dbReference type="GO" id="GO:0015031">
    <property type="term" value="P:protein transport"/>
    <property type="evidence" value="ECO:0007669"/>
    <property type="project" value="UniProtKB-KW"/>
</dbReference>
<feature type="domain" description="CUB" evidence="17">
    <location>
        <begin position="722"/>
        <end position="834"/>
    </location>
</feature>
<evidence type="ECO:0000256" key="14">
    <source>
        <dbReference type="PROSITE-ProRule" id="PRU00076"/>
    </source>
</evidence>
<evidence type="ECO:0000256" key="1">
    <source>
        <dbReference type="ARBA" id="ARBA00004202"/>
    </source>
</evidence>
<keyword evidence="3" id="KW-1003">Cell membrane</keyword>
<evidence type="ECO:0000256" key="11">
    <source>
        <dbReference type="ARBA" id="ARBA00023157"/>
    </source>
</evidence>
<keyword evidence="15" id="KW-0175">Coiled coil</keyword>
<feature type="domain" description="CUB" evidence="17">
    <location>
        <begin position="3179"/>
        <end position="3299"/>
    </location>
</feature>
<dbReference type="InterPro" id="IPR000742">
    <property type="entry name" value="EGF"/>
</dbReference>
<feature type="domain" description="CUB" evidence="17">
    <location>
        <begin position="486"/>
        <end position="599"/>
    </location>
</feature>
<dbReference type="Gene3D" id="2.60.120.290">
    <property type="entry name" value="Spermadhesin, CUB domain"/>
    <property type="match status" value="26"/>
</dbReference>
<feature type="domain" description="CUB" evidence="17">
    <location>
        <begin position="1546"/>
        <end position="1661"/>
    </location>
</feature>
<dbReference type="Pfam" id="PF00008">
    <property type="entry name" value="EGF"/>
    <property type="match status" value="3"/>
</dbReference>
<name>A0A7R8YNB7_HERIL</name>
<dbReference type="InterPro" id="IPR000859">
    <property type="entry name" value="CUB_dom"/>
</dbReference>
<feature type="domain" description="CUB" evidence="17">
    <location>
        <begin position="1189"/>
        <end position="1303"/>
    </location>
</feature>
<dbReference type="PROSITE" id="PS01180">
    <property type="entry name" value="CUB"/>
    <property type="match status" value="25"/>
</dbReference>
<feature type="domain" description="CUB" evidence="17">
    <location>
        <begin position="835"/>
        <end position="951"/>
    </location>
</feature>
<keyword evidence="5" id="KW-0479">Metal-binding</keyword>
<organism evidence="19 20">
    <name type="scientific">Hermetia illucens</name>
    <name type="common">Black soldier fly</name>
    <dbReference type="NCBI Taxonomy" id="343691"/>
    <lineage>
        <taxon>Eukaryota</taxon>
        <taxon>Metazoa</taxon>
        <taxon>Ecdysozoa</taxon>
        <taxon>Arthropoda</taxon>
        <taxon>Hexapoda</taxon>
        <taxon>Insecta</taxon>
        <taxon>Pterygota</taxon>
        <taxon>Neoptera</taxon>
        <taxon>Endopterygota</taxon>
        <taxon>Diptera</taxon>
        <taxon>Brachycera</taxon>
        <taxon>Stratiomyomorpha</taxon>
        <taxon>Stratiomyidae</taxon>
        <taxon>Hermetiinae</taxon>
        <taxon>Hermetia</taxon>
    </lineage>
</organism>
<evidence type="ECO:0000256" key="8">
    <source>
        <dbReference type="ARBA" id="ARBA00022837"/>
    </source>
</evidence>
<feature type="domain" description="CUB" evidence="17">
    <location>
        <begin position="3303"/>
        <end position="3449"/>
    </location>
</feature>
<keyword evidence="12" id="KW-0325">Glycoprotein</keyword>
<evidence type="ECO:0000259" key="17">
    <source>
        <dbReference type="PROSITE" id="PS01180"/>
    </source>
</evidence>
<dbReference type="Proteomes" id="UP000594454">
    <property type="component" value="Chromosome 1"/>
</dbReference>
<sequence length="3682" mass="408469">MGTETFQLTPFLIALFLINCHAVLFDEVPKILVHDGHLILQSASDKNITIHLKGDSWLNVNDIDVLKVLNRFGASAKHARPSSGIISGPEVSYEVQLYTLRSALFGEKGLEERVIQLENATRVGRINFRFRNLQQRLRRLENKIETLLAKASEDNCRSNPCQNGGTCIDLYDTFTCKCPSNWEGTTCGTDVNECAEFSGTPQGCQNGADCINTPGSFSCSCKPGWVGVHCTQRYSDCSRSSAVELCDHGTCVNSLAPPGYTCICQQGWKTNGLTPACSVDINECEEAKPPCVSQCINLPGSFICGPCPAGFTGNGFACFDINECETNNGGCSISPRVACINSYGSFHCGDCPVGWTGDGKQCTRTETGSCSRNICHPVATCREISNLVVCSCPSGMAGDGIGPNGCTPDPCANRCKNGGTCIVNGTSYICKCPEGLLPPNCEPNINPCRANPCQNGGTCVVQGRRYRCLCPPRYRGRICQLVQTRCGGVLNSPSGVLKYPLTATYDPNVRCAWLIRTNITKVLEVTFNKFELESSVGCFFDWLQIHDGGTSAAQLIGRFCGSELPKGGKIISTHNLLYFWFRSDNSTAHNGFELTWKTIDPVCGGTLEINTYGTVASPGSPGNYSPNRDCEWHLIAPLGKRIQLTFFLMALEAHEDCGYDYLAIYDGSSRESSLLQKYCNTSHPAPIVSSSHEVTLYFHSDSDNTDAGFQIHYAVIGGTPGCGGIFTSSKAILKSPLDGGKYPPNLNCDYLIKLPLDNRIKLHFTKFALEYSDTCVYDYVEIYEGETDQDPKVGRYCGTTIPPDYMSESNAVLVKFITDFDDALEGFQIEYDTVCGGNFKEPEGVITSPMYPNEYAHDRICLYEIAAPQGKAVKIAFQDFDVEGPRAEEDASQCGYDFLEIMDGVRTTNTTKYCGTRIPPTFISKSNLLTLKLVADESLAGRGFKANYSFVNIGCGGILKDPHQLIKPPVNTELNDGSYQHNANCEWTIFAPAGYLIYLSWISFQLEQTSDCVYDYVEIYDNGTKIGRYCGSDKPPTLTSSANIVSIKFQSDISDSGEGFTATYHFLDSKKVCGGNYYTQSGVLTSPDYPAEYGSDKTCVWTISVPTGSQIELNVKKFELEPEPRCQYDYLEIRNGISDTSPLIGRFCGVDIPKRIPSFSNQLHLKFVSDYSSAGPGFEIEWDGTISGCGGKITSYRGSITSPNYPGPYDHNAQCDWRIIISKGSTIDIIIPELLLEPSSTCFYDYIEIYDGSGGASNHKIGRYCSSLNDIIHVKTTTNEALIRFVSDLSNANKGFHLSYSTNCNNEINDLQGVIESPNFPNFYPDSLQCKWVINGRKGSKIVVHISHIALEENYSLMEFSESSEPCPFDYIEIAEKSGTRFNLMKKICEATNETFETSATAMQITFKSDESAHGSGFRLEYRIEGCGGILTRPTGQLKSPDYPNNYPHNAYCEWIIEAEYGNLIELNVTDWQIEGIASGSCDFDGLLIANGKTSEHTIVVYCGESSGNSTIVRSNGNTMFVQFYSDASSRGRGFSAAYKQVPAKCGGVFRNSIGVIHSPNYPKNYEPNMDCEWLIQVDDFHSVQFGFNEFDLEPSPSCVHDSVEIYDGAEINPEKMLLKHCGSDLPNITVNSTKSNVMLVVLKTDSDTEFKGFVLHYSSNCGKRIYANNTGIIMSTPQLISEECVWTIVTDPGQHITFTTTHFEKSLGTALRNQVDVACPNGGLQFYDGDSVNAPLKKTFCTKFPDIIVSQGSALTIRLSLPIVSGFEGFYTVFENRCGGKLTSFTGKFSSPLYPNSYPVNVECVWTIEATPGNQLEFIVEELQIEQSDNCNQDYLEVREGGPLGKVLGVFCGTDAPPMMTGQSTLWVKFNSDDNYVGKGFIARYSYAFNVDITGMNGTLTSPRYPNAIKDFTPFSWRITVPRGYVIQGTFPDGRGEEINAFFNQKFMISNGYDETAAPLDLPQDAVSFTSSTSSIYITVVLPLFKINWRAVSKTEISANDTKDAECRSTITVGQLPILFSSPGFPSGYKPLLNCEWVVKSNTSVLRPTVHLLTVDLDDQFGCFADYLEVFTSKDMVKWNQAFKGCKLEPNQARQIAGDPYLKVTFNSDAFGNKTGISGVFIGKCGGEFTDASGVIDSSLFMETNTENECKWKIHVQRGRKIKFRFTRMALPKNAQGGCVSYVMLSNGEDEESPILGVGKYCGTEIPDVPLTTSNRAFVKFKNAYPSGSWKLSYETVMNECEHNIILSETLNSTSISTENFPHIPTPHSVCTWTILAPLGEHIQVHFHNFNPAQDLNCQNEYFEILDGATALSKQLVVNCTQPNSIDSTANAMRIKYFSDTTDPSLTFNATVSIGKCGGTYHDRSGTITSKNYPHLGQYPSNSICEYRILLPVGAIINITFIDINLPAGDCKTVDNLEVSYIAQGIENSTETTKYNFCGGYTLPYLVINDNEALLRFQTFKPNTVYRGFKLSYTSSLHGCGGFINAEQGIIMTPGYPNGWGNTAVCIWKITVPKGRRIKMEFLDYDVPTSHQGFAVFRPMQRRASRIGLFNDHRYLSGIGYYYTSPPSVVYSSDNQMLVSCWLLPAPGFRGIKMRYSSNERTICQGSLKDTFGLIALPAVNTSLICSYEVQTNGTETIAFTFNDFRVDRRMMRLPCELRPPVSILDETGTKMRLCQNTTETTLRSPFLTTKLQVLQLLQTKIISFNMTYKRHNCGGIVSLNDPYKIISPLVTVNSSTSYGTLDCAWLVAKSTKDAFLFKISGFVKLKLGCDKEYLSIKQSPTGPHLGRICGDMTITNMSTLSQAFIEYHADTFSADTVVNITIEDIDECGDHVFNAPHTIHLKDDYKSNVECIWTIKSNSGYHLQAEFIDRFYIEDSANCSKDVLKIYDYVDGDWVLLDGVCGRTRPPVFNSTENVLRLKFKSDESVEGDGFTVHFGNKCGGVYFVQSNKHIITSPNYPEKYNDNLECNYTLVAPSPEDVILVQFTDFEIENIGKCQYDNVTIYAYNYNSYEKLGTYCTDSSISELRHKDRISIVFKTDANGQRKGFRFEYSLDRCGGVVSHSQLISSPKDNGSGAGRMYPPNAHCVWNITAPKDKEIIIKFEHLEVEVSSRCYYDYVAIFKGSKELESNKVATLCGNLTGKLPTVNINTNHAIIHFHTDPSNSDRGFSAWVLFKDQCDRTITLDANSPSYIFDKFYGSTYQTNLDCNYVFSAPDGYHIQVDFDQFHVAPCTGNQTDTCSCDYLELRDGAGPFSELIGRFCGHELPPAAISTRTKMFLKFVSDSTTTSNGIKATFKLVASRCGPTNHILEDAQGITLQTPGDVYPPNLRCLWKIHSTKYHLHLHFTKFDLQGPDDKGQCTKDVLQIYTEDASWTFDNGLDSEIVRNGIENGVITTYADSISRNPEGRLHYCGNSTPTDYFSNSNTVYVIFKSDEDIQKSGVKFSATPISGCYKNYTGIQGRIFLNSYLDCEFYILAPENYTITLYFNAYYALDDDCNKQYFAVYDGDNGTEISRKCGQLEPASSIFSNTNHLKVKVKNTGMFSNYDATFLASNAGPGCGGRLRNYGGIFTSPLYPLNTRNTSDCRWDIEVPSNMKVALVFDVFDMGARTTCPSDYLQIIELEESGEEVVRRFCGEDKPSPYRGRRNTIAVKYRKSVNFDGTGWVLRFGAINDDTKLFHFNN</sequence>
<dbReference type="FunFam" id="2.10.25.10:FF:000379">
    <property type="entry name" value="Cubilin"/>
    <property type="match status" value="1"/>
</dbReference>
<gene>
    <name evidence="19" type="ORF">HERILL_LOCUS1561</name>
</gene>
<dbReference type="SUPFAM" id="SSF49854">
    <property type="entry name" value="Spermadhesin, CUB domain"/>
    <property type="match status" value="26"/>
</dbReference>
<dbReference type="PANTHER" id="PTHR24251">
    <property type="entry name" value="OVOCHYMASE-RELATED"/>
    <property type="match status" value="1"/>
</dbReference>
<feature type="chain" id="PRO_5031275902" description="Cubilin" evidence="16">
    <location>
        <begin position="23"/>
        <end position="3682"/>
    </location>
</feature>
<feature type="domain" description="CUB" evidence="17">
    <location>
        <begin position="2126"/>
        <end position="2238"/>
    </location>
</feature>
<feature type="disulfide bond" evidence="13">
    <location>
        <begin position="603"/>
        <end position="630"/>
    </location>
</feature>
<evidence type="ECO:0000256" key="3">
    <source>
        <dbReference type="ARBA" id="ARBA00022475"/>
    </source>
</evidence>
<dbReference type="FunFam" id="2.60.120.290:FF:000013">
    <property type="entry name" value="Membrane frizzled-related protein"/>
    <property type="match status" value="7"/>
</dbReference>
<dbReference type="InterPro" id="IPR018097">
    <property type="entry name" value="EGF_Ca-bd_CS"/>
</dbReference>
<dbReference type="CDD" id="cd22201">
    <property type="entry name" value="cubilin_NTD"/>
    <property type="match status" value="1"/>
</dbReference>
<feature type="disulfide bond" evidence="14">
    <location>
        <begin position="411"/>
        <end position="421"/>
    </location>
</feature>
<feature type="domain" description="CUB" evidence="17">
    <location>
        <begin position="1073"/>
        <end position="1185"/>
    </location>
</feature>
<evidence type="ECO:0000256" key="5">
    <source>
        <dbReference type="ARBA" id="ARBA00022723"/>
    </source>
</evidence>
<feature type="domain" description="CUB" evidence="17">
    <location>
        <begin position="2715"/>
        <end position="2827"/>
    </location>
</feature>
<evidence type="ECO:0000256" key="12">
    <source>
        <dbReference type="ARBA" id="ARBA00023180"/>
    </source>
</evidence>
<dbReference type="PROSITE" id="PS00022">
    <property type="entry name" value="EGF_1"/>
    <property type="match status" value="3"/>
</dbReference>
<comment type="subcellular location">
    <subcellularLocation>
        <location evidence="1">Cell membrane</location>
        <topology evidence="1">Peripheral membrane protein</topology>
    </subcellularLocation>
</comment>
<evidence type="ECO:0000313" key="19">
    <source>
        <dbReference type="EMBL" id="CAD7078285.1"/>
    </source>
</evidence>
<feature type="domain" description="EGF-like" evidence="18">
    <location>
        <begin position="444"/>
        <end position="480"/>
    </location>
</feature>
<keyword evidence="7" id="KW-0677">Repeat</keyword>
<dbReference type="SMART" id="SM00179">
    <property type="entry name" value="EGF_CA"/>
    <property type="match status" value="7"/>
</dbReference>
<feature type="domain" description="CUB" evidence="17">
    <location>
        <begin position="2242"/>
        <end position="2356"/>
    </location>
</feature>
<dbReference type="InterPro" id="IPR035914">
    <property type="entry name" value="Sperma_CUB_dom_sf"/>
</dbReference>
<dbReference type="OMA" id="RGFTVRW"/>
<comment type="caution">
    <text evidence="14">Lacks conserved residue(s) required for the propagation of feature annotation.</text>
</comment>